<comment type="caution">
    <text evidence="1">The sequence shown here is derived from an EMBL/GenBank/DDBJ whole genome shotgun (WGS) entry which is preliminary data.</text>
</comment>
<evidence type="ECO:0000313" key="1">
    <source>
        <dbReference type="EMBL" id="KAI2659487.1"/>
    </source>
</evidence>
<keyword evidence="1" id="KW-0418">Kinase</keyword>
<dbReference type="Proteomes" id="UP000830375">
    <property type="component" value="Unassembled WGS sequence"/>
</dbReference>
<keyword evidence="2" id="KW-1185">Reference proteome</keyword>
<gene>
    <name evidence="1" type="ORF">H4Q32_029021</name>
</gene>
<reference evidence="1 2" key="1">
    <citation type="submission" date="2022-01" db="EMBL/GenBank/DDBJ databases">
        <title>A high-quality chromosome-level genome assembly of rohu carp, Labeo rohita.</title>
        <authorList>
            <person name="Arick M.A. II"/>
            <person name="Hsu C.-Y."/>
            <person name="Magbanua Z."/>
            <person name="Pechanova O."/>
            <person name="Grover C."/>
            <person name="Miller E."/>
            <person name="Thrash A."/>
            <person name="Ezzel L."/>
            <person name="Alam S."/>
            <person name="Benzie J."/>
            <person name="Hamilton M."/>
            <person name="Karsi A."/>
            <person name="Lawrence M.L."/>
            <person name="Peterson D.G."/>
        </authorList>
    </citation>
    <scope>NUCLEOTIDE SEQUENCE [LARGE SCALE GENOMIC DNA]</scope>
    <source>
        <strain evidence="2">BAU-BD-2019</strain>
        <tissue evidence="1">Blood</tissue>
    </source>
</reference>
<dbReference type="GO" id="GO:0016301">
    <property type="term" value="F:kinase activity"/>
    <property type="evidence" value="ECO:0007669"/>
    <property type="project" value="UniProtKB-KW"/>
</dbReference>
<organism evidence="1 2">
    <name type="scientific">Labeo rohita</name>
    <name type="common">Indian major carp</name>
    <name type="synonym">Cyprinus rohita</name>
    <dbReference type="NCBI Taxonomy" id="84645"/>
    <lineage>
        <taxon>Eukaryota</taxon>
        <taxon>Metazoa</taxon>
        <taxon>Chordata</taxon>
        <taxon>Craniata</taxon>
        <taxon>Vertebrata</taxon>
        <taxon>Euteleostomi</taxon>
        <taxon>Actinopterygii</taxon>
        <taxon>Neopterygii</taxon>
        <taxon>Teleostei</taxon>
        <taxon>Ostariophysi</taxon>
        <taxon>Cypriniformes</taxon>
        <taxon>Cyprinidae</taxon>
        <taxon>Labeoninae</taxon>
        <taxon>Labeonini</taxon>
        <taxon>Labeo</taxon>
    </lineage>
</organism>
<sequence length="163" mass="17989">MEQGFYSPYFIVPKKGGGLRPILDLQVLNWALHKLPLKMLTQKRIIRCHSYGLRSRVGHGSTGSSPSGCPCPPVSFPKSRRAPLPRYGKDLVLEQTLPRAENLFSRYGVGLDEYDGLSHCRVGPISAELPEFLQRQDGGTVKTISEASGAYGIRNRTHAARIA</sequence>
<evidence type="ECO:0000313" key="2">
    <source>
        <dbReference type="Proteomes" id="UP000830375"/>
    </source>
</evidence>
<name>A0ABQ8MB48_LABRO</name>
<protein>
    <submittedName>
        <fullName evidence="1">EIF-2-alpha kinase activator GCN1</fullName>
    </submittedName>
</protein>
<keyword evidence="1" id="KW-0808">Transferase</keyword>
<proteinExistence type="predicted"/>
<accession>A0ABQ8MB48</accession>
<dbReference type="EMBL" id="JACTAM010000011">
    <property type="protein sequence ID" value="KAI2659487.1"/>
    <property type="molecule type" value="Genomic_DNA"/>
</dbReference>